<dbReference type="EMBL" id="CACRUU010000084">
    <property type="protein sequence ID" value="VYU50072.1"/>
    <property type="molecule type" value="Genomic_DNA"/>
</dbReference>
<feature type="transmembrane region" description="Helical" evidence="1">
    <location>
        <begin position="72"/>
        <end position="89"/>
    </location>
</feature>
<gene>
    <name evidence="2" type="ORF">RGLFYP36_01794</name>
</gene>
<protein>
    <submittedName>
        <fullName evidence="2">Uncharacterized protein</fullName>
    </submittedName>
</protein>
<keyword evidence="1" id="KW-0472">Membrane</keyword>
<keyword evidence="1" id="KW-0812">Transmembrane</keyword>
<feature type="transmembrane region" description="Helical" evidence="1">
    <location>
        <begin position="49"/>
        <end position="66"/>
    </location>
</feature>
<proteinExistence type="predicted"/>
<evidence type="ECO:0000313" key="2">
    <source>
        <dbReference type="EMBL" id="VYU50072.1"/>
    </source>
</evidence>
<dbReference type="RefSeq" id="WP_156734505.1">
    <property type="nucleotide sequence ID" value="NZ_CACRUU010000084.1"/>
</dbReference>
<name>A0A6N3FDD9_MEDGN</name>
<organism evidence="2">
    <name type="scientific">Mediterraneibacter gnavus</name>
    <name type="common">Ruminococcus gnavus</name>
    <dbReference type="NCBI Taxonomy" id="33038"/>
    <lineage>
        <taxon>Bacteria</taxon>
        <taxon>Bacillati</taxon>
        <taxon>Bacillota</taxon>
        <taxon>Clostridia</taxon>
        <taxon>Lachnospirales</taxon>
        <taxon>Lachnospiraceae</taxon>
        <taxon>Mediterraneibacter</taxon>
    </lineage>
</organism>
<keyword evidence="1" id="KW-1133">Transmembrane helix</keyword>
<reference evidence="2" key="1">
    <citation type="submission" date="2019-11" db="EMBL/GenBank/DDBJ databases">
        <authorList>
            <person name="Feng L."/>
        </authorList>
    </citation>
    <scope>NUCLEOTIDE SEQUENCE</scope>
    <source>
        <strain evidence="2">RgnavusLFYP36</strain>
    </source>
</reference>
<sequence>MKIRAPPGREESMERTKDFYNGMNYAKKQLQQREHERRRRKRYFIKQKLCGIATFAMLVIATPFAPLLDLDIITISAFFMPIALSLTFSKEMWIMDAYYWEVKESEEKREQHVHKKPRQRKAV</sequence>
<evidence type="ECO:0000256" key="1">
    <source>
        <dbReference type="SAM" id="Phobius"/>
    </source>
</evidence>
<accession>A0A6N3FDD9</accession>
<dbReference type="AlphaFoldDB" id="A0A6N3FDD9"/>